<dbReference type="RefSeq" id="WP_188744130.1">
    <property type="nucleotide sequence ID" value="NZ_BAABFW010000026.1"/>
</dbReference>
<keyword evidence="1" id="KW-0472">Membrane</keyword>
<keyword evidence="1" id="KW-1133">Transmembrane helix</keyword>
<keyword evidence="1" id="KW-0812">Transmembrane</keyword>
<name>A0A917PR64_9MICO</name>
<keyword evidence="3" id="KW-1185">Reference proteome</keyword>
<evidence type="ECO:0000313" key="2">
    <source>
        <dbReference type="EMBL" id="GGJ88616.1"/>
    </source>
</evidence>
<accession>A0A917PR64</accession>
<reference evidence="2" key="2">
    <citation type="submission" date="2020-09" db="EMBL/GenBank/DDBJ databases">
        <authorList>
            <person name="Sun Q."/>
            <person name="Zhou Y."/>
        </authorList>
    </citation>
    <scope>NUCLEOTIDE SEQUENCE</scope>
    <source>
        <strain evidence="2">CGMCC 1.8984</strain>
    </source>
</reference>
<evidence type="ECO:0000256" key="1">
    <source>
        <dbReference type="SAM" id="Phobius"/>
    </source>
</evidence>
<protein>
    <submittedName>
        <fullName evidence="2">Uncharacterized protein</fullName>
    </submittedName>
</protein>
<dbReference type="EMBL" id="BMMD01000018">
    <property type="protein sequence ID" value="GGJ88616.1"/>
    <property type="molecule type" value="Genomic_DNA"/>
</dbReference>
<organism evidence="2 3">
    <name type="scientific">Agromyces bauzanensis</name>
    <dbReference type="NCBI Taxonomy" id="1308924"/>
    <lineage>
        <taxon>Bacteria</taxon>
        <taxon>Bacillati</taxon>
        <taxon>Actinomycetota</taxon>
        <taxon>Actinomycetes</taxon>
        <taxon>Micrococcales</taxon>
        <taxon>Microbacteriaceae</taxon>
        <taxon>Agromyces</taxon>
    </lineage>
</organism>
<sequence length="70" mass="7186">MKNWLIFGGGIVLTLAGVVWTLQGLNVLPGSAMSGATLWAILGPIAAIGGLALIGWGIARRRRAAVDKSS</sequence>
<gene>
    <name evidence="2" type="ORF">GCM10011372_29010</name>
</gene>
<reference evidence="2" key="1">
    <citation type="journal article" date="2014" name="Int. J. Syst. Evol. Microbiol.">
        <title>Complete genome sequence of Corynebacterium casei LMG S-19264T (=DSM 44701T), isolated from a smear-ripened cheese.</title>
        <authorList>
            <consortium name="US DOE Joint Genome Institute (JGI-PGF)"/>
            <person name="Walter F."/>
            <person name="Albersmeier A."/>
            <person name="Kalinowski J."/>
            <person name="Ruckert C."/>
        </authorList>
    </citation>
    <scope>NUCLEOTIDE SEQUENCE</scope>
    <source>
        <strain evidence="2">CGMCC 1.8984</strain>
    </source>
</reference>
<feature type="transmembrane region" description="Helical" evidence="1">
    <location>
        <begin position="37"/>
        <end position="59"/>
    </location>
</feature>
<dbReference type="Proteomes" id="UP000636956">
    <property type="component" value="Unassembled WGS sequence"/>
</dbReference>
<comment type="caution">
    <text evidence="2">The sequence shown here is derived from an EMBL/GenBank/DDBJ whole genome shotgun (WGS) entry which is preliminary data.</text>
</comment>
<evidence type="ECO:0000313" key="3">
    <source>
        <dbReference type="Proteomes" id="UP000636956"/>
    </source>
</evidence>
<dbReference type="AlphaFoldDB" id="A0A917PR64"/>
<proteinExistence type="predicted"/>